<accession>G0SFF7</accession>
<dbReference type="eggNOG" id="ENOG502QU9H">
    <property type="taxonomic scope" value="Eukaryota"/>
</dbReference>
<dbReference type="InterPro" id="IPR012485">
    <property type="entry name" value="CENP-I"/>
</dbReference>
<evidence type="ECO:0000256" key="3">
    <source>
        <dbReference type="ARBA" id="ARBA00005470"/>
    </source>
</evidence>
<dbReference type="PDB" id="5Z07">
    <property type="method" value="X-ray"/>
    <property type="resolution" value="2.30 A"/>
    <property type="chains" value="A=1-229"/>
</dbReference>
<comment type="similarity">
    <text evidence="3">Belongs to the CENP-I/CTF3 family.</text>
</comment>
<dbReference type="GO" id="GO:0005634">
    <property type="term" value="C:nucleus"/>
    <property type="evidence" value="ECO:0007669"/>
    <property type="project" value="UniProtKB-SubCell"/>
</dbReference>
<evidence type="ECO:0000256" key="4">
    <source>
        <dbReference type="ARBA" id="ARBA00022454"/>
    </source>
</evidence>
<dbReference type="GO" id="GO:0034080">
    <property type="term" value="P:CENP-A containing chromatin assembly"/>
    <property type="evidence" value="ECO:0007669"/>
    <property type="project" value="TreeGrafter"/>
</dbReference>
<dbReference type="OrthoDB" id="6347512at2759"/>
<dbReference type="PDBsum" id="5Z07"/>
<sequence>MVNTEEDGLPRLIDAIEEASKIPAKRRQTPIKPTIEKLTTHLYTHGASPDSLLRLADLLTLRNHLDQASLAAITRNLYPSSTVSDEVVLRFIGALGHGQLKPTLALQALFLRWLVMVYHLLENPGVLGQVYGVLFDLLDTAAIRPQLCHLLALVTRRKHVRPFRIQAILTLSRQTGGDPNLTGLLRVFKNYYPEIIVGDATKGRASAFKHPDPQWRQHLDEIQQRRSEAQEDGVRNGFSVNHALGRRLRGTKAVLPTVHTFHAQENSITLEEIDNAEAFVKNLEKFELPTQLVAVLADPLLQKLLLLRPSAEASSRISSWLMACLGDVVSGDADIELLLDMVEVIRDYVIATKGFPPLLLTFFEQFLHIWDDLSPLLNLLETTLLDNTPSSQLSLLTFYHRLLLHWTTLLLSSPDPGQYPAGTSIPQLISHVNKLALTLSQTSPTVHTHLSILDFYASCANLYSNPALLSHISITIPHPLLVYNLYFSPSLAVVSRLCGILAMYKRAWEAVMASPSSSSSGSGSTVKRQLTKHERAQVNDFNGFLMDLCNCLWRGRAFTTTDLNARGCLLPQSVQTVLEKYVRAVDSEMSLAVVFGLSYAPTLCLQAISFMRELEDEDESVQARHAGPVTQASLARLARRGGLELSWQDYRVGVLEYLEAKGFGGIKELMYNTMKNLMKERRT</sequence>
<reference evidence="7 8" key="1">
    <citation type="journal article" date="2011" name="Cell">
        <title>Insight into structure and assembly of the nuclear pore complex by utilizing the genome of a eukaryotic thermophile.</title>
        <authorList>
            <person name="Amlacher S."/>
            <person name="Sarges P."/>
            <person name="Flemming D."/>
            <person name="van Noort V."/>
            <person name="Kunze R."/>
            <person name="Devos D.P."/>
            <person name="Arumugam M."/>
            <person name="Bork P."/>
            <person name="Hurt E."/>
        </authorList>
    </citation>
    <scope>NUCLEOTIDE SEQUENCE [LARGE SCALE GENOMIC DNA]</scope>
    <source>
        <strain evidence="8">DSM 1495 / CBS 144.50 / IMI 039719</strain>
    </source>
</reference>
<comment type="subcellular location">
    <subcellularLocation>
        <location evidence="2">Chromosome</location>
        <location evidence="2">Centromere</location>
    </subcellularLocation>
    <subcellularLocation>
        <location evidence="1">Nucleus</location>
    </subcellularLocation>
</comment>
<dbReference type="Pfam" id="PF07778">
    <property type="entry name" value="CENP-I"/>
    <property type="match status" value="1"/>
</dbReference>
<dbReference type="Proteomes" id="UP000008066">
    <property type="component" value="Unassembled WGS sequence"/>
</dbReference>
<dbReference type="OMA" id="RVFKNYY"/>
<dbReference type="PDBsum" id="5Z08"/>
<keyword evidence="9 10" id="KW-0002">3D-structure</keyword>
<evidence type="ECO:0000313" key="8">
    <source>
        <dbReference type="Proteomes" id="UP000008066"/>
    </source>
</evidence>
<evidence type="ECO:0000256" key="6">
    <source>
        <dbReference type="ARBA" id="ARBA00023328"/>
    </source>
</evidence>
<dbReference type="PANTHER" id="PTHR48208">
    <property type="entry name" value="CENTROMERE PROTEIN I"/>
    <property type="match status" value="1"/>
</dbReference>
<dbReference type="HOGENOM" id="CLU_023256_0_0_1"/>
<dbReference type="PANTHER" id="PTHR48208:SF2">
    <property type="entry name" value="CENTROMERE PROTEIN I"/>
    <property type="match status" value="1"/>
</dbReference>
<evidence type="ECO:0000256" key="1">
    <source>
        <dbReference type="ARBA" id="ARBA00004123"/>
    </source>
</evidence>
<evidence type="ECO:0000256" key="5">
    <source>
        <dbReference type="ARBA" id="ARBA00023242"/>
    </source>
</evidence>
<gene>
    <name evidence="7" type="ORF">CTHT_0061880</name>
</gene>
<evidence type="ECO:0000256" key="2">
    <source>
        <dbReference type="ARBA" id="ARBA00004584"/>
    </source>
</evidence>
<dbReference type="GeneID" id="18260226"/>
<dbReference type="RefSeq" id="XP_006696504.1">
    <property type="nucleotide sequence ID" value="XM_006696441.1"/>
</dbReference>
<organism evidence="8">
    <name type="scientific">Chaetomium thermophilum (strain DSM 1495 / CBS 144.50 / IMI 039719)</name>
    <name type="common">Thermochaetoides thermophila</name>
    <dbReference type="NCBI Taxonomy" id="759272"/>
    <lineage>
        <taxon>Eukaryota</taxon>
        <taxon>Fungi</taxon>
        <taxon>Dikarya</taxon>
        <taxon>Ascomycota</taxon>
        <taxon>Pezizomycotina</taxon>
        <taxon>Sordariomycetes</taxon>
        <taxon>Sordariomycetidae</taxon>
        <taxon>Sordariales</taxon>
        <taxon>Chaetomiaceae</taxon>
        <taxon>Thermochaetoides</taxon>
    </lineage>
</organism>
<dbReference type="KEGG" id="cthr:CTHT_0061880"/>
<dbReference type="SMR" id="G0SFF7"/>
<proteinExistence type="evidence at protein level"/>
<dbReference type="CDD" id="cd22647">
    <property type="entry name" value="CTF3_NTD_HEAT"/>
    <property type="match status" value="1"/>
</dbReference>
<dbReference type="GO" id="GO:0000939">
    <property type="term" value="C:inner kinetochore"/>
    <property type="evidence" value="ECO:0007669"/>
    <property type="project" value="TreeGrafter"/>
</dbReference>
<dbReference type="GO" id="GO:0000070">
    <property type="term" value="P:mitotic sister chromatid segregation"/>
    <property type="evidence" value="ECO:0007669"/>
    <property type="project" value="TreeGrafter"/>
</dbReference>
<keyword evidence="4" id="KW-0158">Chromosome</keyword>
<dbReference type="PDB" id="5Z08">
    <property type="method" value="X-ray"/>
    <property type="resolution" value="2.20 A"/>
    <property type="chains" value="A/B=1-229"/>
</dbReference>
<evidence type="ECO:0007829" key="9">
    <source>
        <dbReference type="PDB" id="5Z07"/>
    </source>
</evidence>
<keyword evidence="8" id="KW-1185">Reference proteome</keyword>
<evidence type="ECO:0000313" key="7">
    <source>
        <dbReference type="EMBL" id="EGS18173.1"/>
    </source>
</evidence>
<dbReference type="STRING" id="759272.G0SFF7"/>
<protein>
    <submittedName>
        <fullName evidence="7">Uncharacterized protein</fullName>
    </submittedName>
</protein>
<name>G0SFF7_CHATD</name>
<keyword evidence="5" id="KW-0539">Nucleus</keyword>
<dbReference type="EMBL" id="GL988046">
    <property type="protein sequence ID" value="EGS18173.1"/>
    <property type="molecule type" value="Genomic_DNA"/>
</dbReference>
<evidence type="ECO:0007829" key="10">
    <source>
        <dbReference type="PDB" id="5Z08"/>
    </source>
</evidence>
<keyword evidence="6" id="KW-0137">Centromere</keyword>
<reference evidence="9 10" key="2">
    <citation type="journal article" date="2019" name="Nucleic Acids Res.">
        <title>Structural analysis of fungal CENP-H/I/K homologs reveals a conserved assembly mechanism underlying proper chromosome alignment.</title>
        <authorList>
            <person name="Hu L."/>
            <person name="Huang H."/>
            <person name="Hei M."/>
            <person name="Yang Y."/>
            <person name="Li S."/>
            <person name="Liu Y."/>
            <person name="Dou Z."/>
            <person name="Wu M."/>
            <person name="Li J."/>
            <person name="Wang G.Z."/>
            <person name="Yao X."/>
            <person name="Liu H."/>
            <person name="He X."/>
            <person name="Tian W."/>
        </authorList>
    </citation>
    <scope>X-RAY CRYSTALLOGRAPHY (2.20 ANGSTROMS) OF 1-229</scope>
</reference>
<dbReference type="AlphaFoldDB" id="G0SFF7"/>